<name>A0A8B9E8C8_ANSCY</name>
<evidence type="ECO:0000256" key="2">
    <source>
        <dbReference type="ARBA" id="ARBA00004186"/>
    </source>
</evidence>
<reference evidence="13" key="1">
    <citation type="submission" date="2025-08" db="UniProtKB">
        <authorList>
            <consortium name="Ensembl"/>
        </authorList>
    </citation>
    <scope>IDENTIFICATION</scope>
</reference>
<dbReference type="Pfam" id="PF15678">
    <property type="entry name" value="SPICE"/>
    <property type="match status" value="1"/>
</dbReference>
<feature type="region of interest" description="Disordered" evidence="12">
    <location>
        <begin position="836"/>
        <end position="863"/>
    </location>
</feature>
<evidence type="ECO:0000256" key="3">
    <source>
        <dbReference type="ARBA" id="ARBA00018313"/>
    </source>
</evidence>
<dbReference type="GO" id="GO:0090307">
    <property type="term" value="P:mitotic spindle assembly"/>
    <property type="evidence" value="ECO:0007669"/>
    <property type="project" value="InterPro"/>
</dbReference>
<feature type="coiled-coil region" evidence="11">
    <location>
        <begin position="765"/>
        <end position="792"/>
    </location>
</feature>
<evidence type="ECO:0000256" key="5">
    <source>
        <dbReference type="ARBA" id="ARBA00022618"/>
    </source>
</evidence>
<sequence length="901" mass="100359">MKLIKGTSSHLRGQRHPPTAPAVLDLVSTYRAGPEGAARGARRGQPPPPPPSGGANGPGPVATAARAAAAMSRVLLRGARPRPRGPAAAARKGPRKAAAKRDWDSTVHDLTVHRATPEDILRRHEIHKSKNKALAHLELQDKALKRKWKKQKQLAPDSLEKRKLALMREILSDQYHLQDVLERSDQVMAVAKDLFGDAPRTRTGFPNVTVAPNCDLESSQGPIIQKRDPPTELSILSESVMDSQALNEVQEEALSIRQSEDGQHESLNFKSSVNADRLLQILREENSSVNSRLWAERGMRRTTLSQEVPLTPPTTFSPPLDRSALNATSVVKRIHSKLQNEDEEETADSTYTVRQVLNPNSGKQKQISAKMKRKQTVQNSARQRRDDSLANSIPVDLQRDNKSSLDVLSCMLHEVEHELEEYERCTGREVQKAQRSEGLTGFTLSLVNALCRLMRYLKESEIQLREKELMRQRHEEMLNEHRELIDALTAEILLVREENITIQKKLQQYRIVTDEQMTSLTQAFKSLPLVEPRREQSPNHFGTASRSPSNGQEKNDLSYFEPRSDESNRENMLKLPQEELPFKFPQKPSASSGVGAGRSLPAHIFQPAVLLSPPRQKSNQELSPLQNVFTTISQFTENTEREPGKEKSSPSSLRTQSTTEETSLITQRQPIPTADKDLESSQEKISLSCTADARKNSAVEEFSQSSDLLGQIAEITRQNSLIKTQLSKLKSFSEDRSTCLHQPDSMQNTNPSSDSSQGQTHLVVTKSLEERIAELNRQSTEARDKLLQLIDQQKVAAADLVSPMISSVLPPSLNYTENARKTIEVSIPVAASMDSSKEDSVSPASVTSVRRSVGDSSKPCSPLSATSEIMKLTSVSQRPKVRLKNLQRVSLIAVSYKENAR</sequence>
<feature type="compositionally biased region" description="Polar residues" evidence="12">
    <location>
        <begin position="744"/>
        <end position="760"/>
    </location>
</feature>
<evidence type="ECO:0000256" key="4">
    <source>
        <dbReference type="ARBA" id="ARBA00022490"/>
    </source>
</evidence>
<evidence type="ECO:0000256" key="6">
    <source>
        <dbReference type="ARBA" id="ARBA00022776"/>
    </source>
</evidence>
<keyword evidence="7 11" id="KW-0175">Coiled coil</keyword>
<evidence type="ECO:0000313" key="13">
    <source>
        <dbReference type="Ensembl" id="ENSACDP00005015968.1"/>
    </source>
</evidence>
<dbReference type="GO" id="GO:0046599">
    <property type="term" value="P:regulation of centriole replication"/>
    <property type="evidence" value="ECO:0007669"/>
    <property type="project" value="TreeGrafter"/>
</dbReference>
<evidence type="ECO:0000256" key="1">
    <source>
        <dbReference type="ARBA" id="ARBA00004114"/>
    </source>
</evidence>
<dbReference type="GO" id="GO:0005813">
    <property type="term" value="C:centrosome"/>
    <property type="evidence" value="ECO:0007669"/>
    <property type="project" value="TreeGrafter"/>
</dbReference>
<reference evidence="13" key="2">
    <citation type="submission" date="2025-09" db="UniProtKB">
        <authorList>
            <consortium name="Ensembl"/>
        </authorList>
    </citation>
    <scope>IDENTIFICATION</scope>
</reference>
<feature type="region of interest" description="Disordered" evidence="12">
    <location>
        <begin position="527"/>
        <end position="568"/>
    </location>
</feature>
<protein>
    <recommendedName>
        <fullName evidence="3">Spindle and centriole-associated protein 1</fullName>
    </recommendedName>
    <alternativeName>
        <fullName evidence="10">Coiled-coil domain-containing protein 52</fullName>
    </alternativeName>
</protein>
<dbReference type="GO" id="GO:0051301">
    <property type="term" value="P:cell division"/>
    <property type="evidence" value="ECO:0007669"/>
    <property type="project" value="UniProtKB-KW"/>
</dbReference>
<feature type="coiled-coil region" evidence="11">
    <location>
        <begin position="457"/>
        <end position="498"/>
    </location>
</feature>
<evidence type="ECO:0000256" key="10">
    <source>
        <dbReference type="ARBA" id="ARBA00030722"/>
    </source>
</evidence>
<feature type="compositionally biased region" description="Polar residues" evidence="12">
    <location>
        <begin position="649"/>
        <end position="670"/>
    </location>
</feature>
<keyword evidence="14" id="KW-1185">Reference proteome</keyword>
<dbReference type="GO" id="GO:0005819">
    <property type="term" value="C:spindle"/>
    <property type="evidence" value="ECO:0007669"/>
    <property type="project" value="UniProtKB-SubCell"/>
</dbReference>
<dbReference type="AlphaFoldDB" id="A0A8B9E8C8"/>
<accession>A0A8B9E8C8</accession>
<dbReference type="Proteomes" id="UP000694521">
    <property type="component" value="Unplaced"/>
</dbReference>
<feature type="compositionally biased region" description="Polar residues" evidence="12">
    <location>
        <begin position="1"/>
        <end position="11"/>
    </location>
</feature>
<evidence type="ECO:0000256" key="9">
    <source>
        <dbReference type="ARBA" id="ARBA00023306"/>
    </source>
</evidence>
<evidence type="ECO:0000256" key="8">
    <source>
        <dbReference type="ARBA" id="ARBA00023212"/>
    </source>
</evidence>
<keyword evidence="8" id="KW-0206">Cytoskeleton</keyword>
<dbReference type="PANTHER" id="PTHR31167">
    <property type="entry name" value="SPINDLE AND CENTRIOLE ASSOCIATED PROTEIN 1 SPICE1"/>
    <property type="match status" value="1"/>
</dbReference>
<feature type="compositionally biased region" description="Polar residues" evidence="12">
    <location>
        <begin position="842"/>
        <end position="863"/>
    </location>
</feature>
<dbReference type="PANTHER" id="PTHR31167:SF3">
    <property type="entry name" value="SPINDLE AND CENTRIOLE-ASSOCIATED PROTEIN 1"/>
    <property type="match status" value="1"/>
</dbReference>
<proteinExistence type="predicted"/>
<dbReference type="GO" id="GO:0051310">
    <property type="term" value="P:metaphase chromosome alignment"/>
    <property type="evidence" value="ECO:0007669"/>
    <property type="project" value="TreeGrafter"/>
</dbReference>
<feature type="compositionally biased region" description="Polar residues" evidence="12">
    <location>
        <begin position="538"/>
        <end position="552"/>
    </location>
</feature>
<organism evidence="13 14">
    <name type="scientific">Anser cygnoides</name>
    <name type="common">Swan goose</name>
    <dbReference type="NCBI Taxonomy" id="8845"/>
    <lineage>
        <taxon>Eukaryota</taxon>
        <taxon>Metazoa</taxon>
        <taxon>Chordata</taxon>
        <taxon>Craniata</taxon>
        <taxon>Vertebrata</taxon>
        <taxon>Euteleostomi</taxon>
        <taxon>Archelosauria</taxon>
        <taxon>Archosauria</taxon>
        <taxon>Dinosauria</taxon>
        <taxon>Saurischia</taxon>
        <taxon>Theropoda</taxon>
        <taxon>Coelurosauria</taxon>
        <taxon>Aves</taxon>
        <taxon>Neognathae</taxon>
        <taxon>Galloanserae</taxon>
        <taxon>Anseriformes</taxon>
        <taxon>Anatidae</taxon>
        <taxon>Anserinae</taxon>
        <taxon>Anser</taxon>
    </lineage>
</organism>
<keyword evidence="5" id="KW-0132">Cell division</keyword>
<feature type="region of interest" description="Disordered" evidence="12">
    <location>
        <begin position="1"/>
        <end position="104"/>
    </location>
</feature>
<keyword evidence="6" id="KW-0498">Mitosis</keyword>
<feature type="compositionally biased region" description="Polar residues" evidence="12">
    <location>
        <begin position="358"/>
        <end position="367"/>
    </location>
</feature>
<feature type="compositionally biased region" description="Basic and acidic residues" evidence="12">
    <location>
        <begin position="638"/>
        <end position="648"/>
    </location>
</feature>
<dbReference type="GO" id="GO:0005814">
    <property type="term" value="C:centriole"/>
    <property type="evidence" value="ECO:0007669"/>
    <property type="project" value="UniProtKB-SubCell"/>
</dbReference>
<evidence type="ECO:0000256" key="12">
    <source>
        <dbReference type="SAM" id="MobiDB-lite"/>
    </source>
</evidence>
<feature type="region of interest" description="Disordered" evidence="12">
    <location>
        <begin position="635"/>
        <end position="682"/>
    </location>
</feature>
<feature type="region of interest" description="Disordered" evidence="12">
    <location>
        <begin position="358"/>
        <end position="393"/>
    </location>
</feature>
<keyword evidence="9" id="KW-0131">Cell cycle</keyword>
<keyword evidence="4" id="KW-0963">Cytoplasm</keyword>
<evidence type="ECO:0000313" key="14">
    <source>
        <dbReference type="Proteomes" id="UP000694521"/>
    </source>
</evidence>
<feature type="compositionally biased region" description="Low complexity" evidence="12">
    <location>
        <begin position="58"/>
        <end position="70"/>
    </location>
</feature>
<dbReference type="Ensembl" id="ENSACDT00005019214.1">
    <property type="protein sequence ID" value="ENSACDP00005015968.1"/>
    <property type="gene ID" value="ENSACDG00005011691.1"/>
</dbReference>
<evidence type="ECO:0000256" key="7">
    <source>
        <dbReference type="ARBA" id="ARBA00023054"/>
    </source>
</evidence>
<dbReference type="InterPro" id="IPR031387">
    <property type="entry name" value="SPICE1"/>
</dbReference>
<feature type="region of interest" description="Disordered" evidence="12">
    <location>
        <begin position="737"/>
        <end position="760"/>
    </location>
</feature>
<evidence type="ECO:0000256" key="11">
    <source>
        <dbReference type="SAM" id="Coils"/>
    </source>
</evidence>
<comment type="subcellular location">
    <subcellularLocation>
        <location evidence="1">Cytoplasm</location>
        <location evidence="1">Cytoskeleton</location>
        <location evidence="1">Microtubule organizing center</location>
        <location evidence="1">Centrosome</location>
        <location evidence="1">Centriole</location>
    </subcellularLocation>
    <subcellularLocation>
        <location evidence="2">Cytoplasm</location>
        <location evidence="2">Cytoskeleton</location>
        <location evidence="2">Spindle</location>
    </subcellularLocation>
</comment>